<gene>
    <name evidence="1" type="ORF">QJU97_09365</name>
</gene>
<evidence type="ECO:0000313" key="2">
    <source>
        <dbReference type="Proteomes" id="UP001231736"/>
    </source>
</evidence>
<proteinExistence type="predicted"/>
<accession>A0AAJ6NF32</accession>
<dbReference type="Proteomes" id="UP001231736">
    <property type="component" value="Unassembled WGS sequence"/>
</dbReference>
<comment type="caution">
    <text evidence="1">The sequence shown here is derived from an EMBL/GenBank/DDBJ whole genome shotgun (WGS) entry which is preliminary data.</text>
</comment>
<evidence type="ECO:0000313" key="1">
    <source>
        <dbReference type="EMBL" id="MDP8175657.1"/>
    </source>
</evidence>
<protein>
    <submittedName>
        <fullName evidence="1">Uncharacterized protein</fullName>
    </submittedName>
</protein>
<dbReference type="RefSeq" id="WP_306376284.1">
    <property type="nucleotide sequence ID" value="NZ_JASAYT010000033.1"/>
</dbReference>
<dbReference type="AlphaFoldDB" id="A0AAJ6NF32"/>
<sequence length="67" mass="7724">MKKFTETQLEQAIIELLAQENILHLHGGDISRKSDEVLMLDVFREFLQKSYRLQGITDSEINALFAS</sequence>
<reference evidence="1" key="1">
    <citation type="journal article" date="2023" name="Front. Microbiol.">
        <title>Phylogeography and host specificity of Pasteurellaceae pathogenic to sea-farmed fish in the north-east Atlantic.</title>
        <authorList>
            <person name="Gulla S."/>
            <person name="Colquhoun D.J."/>
            <person name="Olsen A.B."/>
            <person name="Spilsberg B."/>
            <person name="Lagesen K."/>
            <person name="Aakesson C.P."/>
            <person name="Strom S."/>
            <person name="Manji F."/>
            <person name="Birkbeck T.H."/>
            <person name="Nilsen H.K."/>
        </authorList>
    </citation>
    <scope>NUCLEOTIDE SEQUENCE</scope>
    <source>
        <strain evidence="1">98B1</strain>
    </source>
</reference>
<dbReference type="EMBL" id="JASAYT010000033">
    <property type="protein sequence ID" value="MDP8175657.1"/>
    <property type="molecule type" value="Genomic_DNA"/>
</dbReference>
<organism evidence="1 2">
    <name type="scientific">Phocoenobacter skyensis</name>
    <dbReference type="NCBI Taxonomy" id="97481"/>
    <lineage>
        <taxon>Bacteria</taxon>
        <taxon>Pseudomonadati</taxon>
        <taxon>Pseudomonadota</taxon>
        <taxon>Gammaproteobacteria</taxon>
        <taxon>Pasteurellales</taxon>
        <taxon>Pasteurellaceae</taxon>
        <taxon>Phocoenobacter</taxon>
    </lineage>
</organism>
<name>A0AAJ6NF32_9PAST</name>